<dbReference type="Pfam" id="PF02683">
    <property type="entry name" value="DsbD_TM"/>
    <property type="match status" value="1"/>
</dbReference>
<evidence type="ECO:0000256" key="3">
    <source>
        <dbReference type="ARBA" id="ARBA00022692"/>
    </source>
</evidence>
<gene>
    <name evidence="8" type="ORF">EYH55_00295</name>
</gene>
<evidence type="ECO:0000256" key="4">
    <source>
        <dbReference type="ARBA" id="ARBA00022989"/>
    </source>
</evidence>
<dbReference type="InterPro" id="IPR051790">
    <property type="entry name" value="Cytochrome_c-biogenesis_DsbD"/>
</dbReference>
<keyword evidence="4 6" id="KW-1133">Transmembrane helix</keyword>
<dbReference type="GO" id="GO:0016020">
    <property type="term" value="C:membrane"/>
    <property type="evidence" value="ECO:0007669"/>
    <property type="project" value="UniProtKB-SubCell"/>
</dbReference>
<name>A0A833ECT9_9EURY</name>
<organism evidence="8 9">
    <name type="scientific">Methanothermococcus okinawensis</name>
    <dbReference type="NCBI Taxonomy" id="155863"/>
    <lineage>
        <taxon>Archaea</taxon>
        <taxon>Methanobacteriati</taxon>
        <taxon>Methanobacteriota</taxon>
        <taxon>Methanomada group</taxon>
        <taxon>Methanococci</taxon>
        <taxon>Methanococcales</taxon>
        <taxon>Methanococcaceae</taxon>
        <taxon>Methanothermococcus</taxon>
    </lineage>
</organism>
<proteinExistence type="inferred from homology"/>
<feature type="transmembrane region" description="Helical" evidence="6">
    <location>
        <begin position="115"/>
        <end position="135"/>
    </location>
</feature>
<dbReference type="EMBL" id="DQVW01000004">
    <property type="protein sequence ID" value="HIQ31912.1"/>
    <property type="molecule type" value="Genomic_DNA"/>
</dbReference>
<sequence length="213" mass="23204">MDLLLIFISGVFTALGPCVLSVLPVVFTYTFGISESKREAFIISLFFVLGFSIVFSLLGAISSIFGMLLEIYKLKYVAGILAIVLGLLIIFKKGFSFRLKKNFFSKVKIDKNIPLGYKVLTSFILGLSYGVGANVCADPILAGILTYVSTKSDVIFGVLALFVYSIGYGLPIILLSTIGVEGKEVFKKFANSHLLSFISGFILIVLGLFIILH</sequence>
<feature type="transmembrane region" description="Helical" evidence="6">
    <location>
        <begin position="6"/>
        <end position="29"/>
    </location>
</feature>
<keyword evidence="5 6" id="KW-0472">Membrane</keyword>
<evidence type="ECO:0000313" key="8">
    <source>
        <dbReference type="EMBL" id="HIQ31912.1"/>
    </source>
</evidence>
<feature type="transmembrane region" description="Helical" evidence="6">
    <location>
        <begin position="41"/>
        <end position="68"/>
    </location>
</feature>
<dbReference type="Proteomes" id="UP000623215">
    <property type="component" value="Unassembled WGS sequence"/>
</dbReference>
<feature type="transmembrane region" description="Helical" evidence="6">
    <location>
        <begin position="74"/>
        <end position="95"/>
    </location>
</feature>
<feature type="domain" description="Cytochrome C biogenesis protein transmembrane" evidence="7">
    <location>
        <begin position="3"/>
        <end position="178"/>
    </location>
</feature>
<comment type="similarity">
    <text evidence="2">Belongs to the DsbD family.</text>
</comment>
<evidence type="ECO:0000256" key="1">
    <source>
        <dbReference type="ARBA" id="ARBA00004141"/>
    </source>
</evidence>
<accession>A0A833ECT9</accession>
<dbReference type="GO" id="GO:0017004">
    <property type="term" value="P:cytochrome complex assembly"/>
    <property type="evidence" value="ECO:0007669"/>
    <property type="project" value="InterPro"/>
</dbReference>
<comment type="caution">
    <text evidence="8">The sequence shown here is derived from an EMBL/GenBank/DDBJ whole genome shotgun (WGS) entry which is preliminary data.</text>
</comment>
<dbReference type="PANTHER" id="PTHR31272">
    <property type="entry name" value="CYTOCHROME C-TYPE BIOGENESIS PROTEIN HI_1454-RELATED"/>
    <property type="match status" value="1"/>
</dbReference>
<keyword evidence="3 6" id="KW-0812">Transmembrane</keyword>
<feature type="transmembrane region" description="Helical" evidence="6">
    <location>
        <begin position="192"/>
        <end position="212"/>
    </location>
</feature>
<evidence type="ECO:0000259" key="7">
    <source>
        <dbReference type="Pfam" id="PF02683"/>
    </source>
</evidence>
<evidence type="ECO:0000256" key="6">
    <source>
        <dbReference type="SAM" id="Phobius"/>
    </source>
</evidence>
<protein>
    <submittedName>
        <fullName evidence="8">Cytochrome c biogenesis protein CcdA</fullName>
    </submittedName>
</protein>
<evidence type="ECO:0000313" key="9">
    <source>
        <dbReference type="Proteomes" id="UP000623215"/>
    </source>
</evidence>
<dbReference type="AlphaFoldDB" id="A0A833ECT9"/>
<reference evidence="8" key="1">
    <citation type="journal article" date="2020" name="ISME J.">
        <title>Gammaproteobacteria mediating utilization of methyl-, sulfur- and petroleum organic compounds in deep ocean hydrothermal plumes.</title>
        <authorList>
            <person name="Zhou Z."/>
            <person name="Liu Y."/>
            <person name="Pan J."/>
            <person name="Cron B.R."/>
            <person name="Toner B.M."/>
            <person name="Anantharaman K."/>
            <person name="Breier J.A."/>
            <person name="Dick G.J."/>
            <person name="Li M."/>
        </authorList>
    </citation>
    <scope>NUCLEOTIDE SEQUENCE</scope>
    <source>
        <strain evidence="8">SZUA-1534</strain>
    </source>
</reference>
<evidence type="ECO:0000256" key="2">
    <source>
        <dbReference type="ARBA" id="ARBA00006143"/>
    </source>
</evidence>
<feature type="transmembrane region" description="Helical" evidence="6">
    <location>
        <begin position="155"/>
        <end position="180"/>
    </location>
</feature>
<comment type="subcellular location">
    <subcellularLocation>
        <location evidence="1">Membrane</location>
        <topology evidence="1">Multi-pass membrane protein</topology>
    </subcellularLocation>
</comment>
<evidence type="ECO:0000256" key="5">
    <source>
        <dbReference type="ARBA" id="ARBA00023136"/>
    </source>
</evidence>
<dbReference type="PANTHER" id="PTHR31272:SF9">
    <property type="entry name" value="BLL1027 PROTEIN"/>
    <property type="match status" value="1"/>
</dbReference>
<dbReference type="InterPro" id="IPR003834">
    <property type="entry name" value="Cyt_c_assmbl_TM_dom"/>
</dbReference>